<reference evidence="5 6" key="1">
    <citation type="journal article" date="2017" name="Elife">
        <title>Extensive horizontal gene transfer in cheese-associated bacteria.</title>
        <authorList>
            <person name="Bonham K.S."/>
            <person name="Wolfe B.E."/>
            <person name="Dutton R.J."/>
        </authorList>
    </citation>
    <scope>NUCLEOTIDE SEQUENCE [LARGE SCALE GENOMIC DNA]</scope>
    <source>
        <strain evidence="5 6">341_9</strain>
    </source>
</reference>
<dbReference type="Pfam" id="PF25863">
    <property type="entry name" value="PglZ_C"/>
    <property type="match status" value="1"/>
</dbReference>
<dbReference type="InterPro" id="IPR058882">
    <property type="entry name" value="PglZ_C"/>
</dbReference>
<dbReference type="OrthoDB" id="6725302at2"/>
<proteinExistence type="predicted"/>
<dbReference type="Proteomes" id="UP000218598">
    <property type="component" value="Unassembled WGS sequence"/>
</dbReference>
<dbReference type="AlphaFoldDB" id="A0A2A3YLQ7"/>
<sequence length="932" mass="98860">MTVVVVAAPVQRATVLATVEKVRRRGGASRILGIRASRPLEGAEGLTDQHGDPVKVTWCPSALACWDALSTWDQSGWLVLLTDRTEEELGSGLLARLAQHRLQRPDAWESVKLRFRATSLDRALLRDSTEHRSAIPEALLRIEPQTGWPAARAGMLNREVAYGAVARHHLGIDAETLDGAAVLEATLAPELPTRLADLRRDGGDELTDVVLDWLAGRLGPGAAPARHVLATGTTGDLLPLGLALSHVVTAPATFRQEAVLTGARLEAGLPDAFRGATNTGAAGAPAEQLRSLAAESARTVQEMLTRPAARDSALAVLRRAEAILRAEQAPSLIAASDLLPGGLTARRRTLAAALSTDPDAVERTWREILEHPLTAVREGRDPLHTALRAAVRLDRWLAAPQAGAADPGVGRLERVLDAARTHAHDGAWAETALGDLLQGSDDPEIAAALDRLAQQVLIRRRALDRAFAQDLAPLARGDSLPAGDVHYLERVLENVGLPLARPTSARPGARHRGALVLLIDGMSAASATDLTRSILDVTDTWREIVPVEAPRRATALALLPSLTTHSRTSFFLGETGSGGQQHERQGLSALARTAGLRAAPLFHKHDLDAKGAGASLSAPIAAAIADPEGNPLVACVLNTIDDALDKSDPGGTRWSTADVTHLRPLLQEAARAGRTVLLTADHGHVVERGGRLERHDGTTSARSRTATGDPAGPDEILVEGERVLDEGRAILAVDEDLRYTDRKAGYHGGAGLSELVVPVIALRPAPADGTEQGWADGLPQGWLFTSDQHPLWWSTRAAAPVPVEEPAALAAEPASMFDLFSAAEPEEQPAPPVGLGGAIVATERFADQKRVLRRTPSDETVALLIDELAAAPGARLPFSRVSQLLVTPAARTARTAGVVAQLLNVEGFEVLRLEEGTAILDIALARQQFEVS</sequence>
<dbReference type="EMBL" id="NRGR01000005">
    <property type="protein sequence ID" value="PCC40692.1"/>
    <property type="molecule type" value="Genomic_DNA"/>
</dbReference>
<dbReference type="RefSeq" id="WP_096196448.1">
    <property type="nucleotide sequence ID" value="NZ_NRGR01000005.1"/>
</dbReference>
<evidence type="ECO:0000313" key="6">
    <source>
        <dbReference type="Proteomes" id="UP000218598"/>
    </source>
</evidence>
<dbReference type="Pfam" id="PF25862">
    <property type="entry name" value="PglZ_1st"/>
    <property type="match status" value="1"/>
</dbReference>
<keyword evidence="6" id="KW-1185">Reference proteome</keyword>
<dbReference type="Pfam" id="PF25861">
    <property type="entry name" value="PglZ_2nd"/>
    <property type="match status" value="1"/>
</dbReference>
<dbReference type="InterPro" id="IPR058881">
    <property type="entry name" value="PglZ_2nd"/>
</dbReference>
<feature type="region of interest" description="Disordered" evidence="1">
    <location>
        <begin position="687"/>
        <end position="715"/>
    </location>
</feature>
<evidence type="ECO:0000256" key="1">
    <source>
        <dbReference type="SAM" id="MobiDB-lite"/>
    </source>
</evidence>
<gene>
    <name evidence="5" type="ORF">CIK66_02690</name>
</gene>
<accession>A0A2A3YLQ7</accession>
<dbReference type="Pfam" id="PF08665">
    <property type="entry name" value="PglZ"/>
    <property type="match status" value="1"/>
</dbReference>
<evidence type="ECO:0000313" key="5">
    <source>
        <dbReference type="EMBL" id="PCC40692.1"/>
    </source>
</evidence>
<feature type="domain" description="Alkaline phosphatase-like protein PglZ N-terminal" evidence="3">
    <location>
        <begin position="13"/>
        <end position="106"/>
    </location>
</feature>
<comment type="caution">
    <text evidence="5">The sequence shown here is derived from an EMBL/GenBank/DDBJ whole genome shotgun (WGS) entry which is preliminary data.</text>
</comment>
<feature type="domain" description="Alkaline phosphatase-like protein PglZ second" evidence="2">
    <location>
        <begin position="178"/>
        <end position="338"/>
    </location>
</feature>
<feature type="domain" description="Alkaline phosphatase-like protein PglZ C-terminal" evidence="4">
    <location>
        <begin position="833"/>
        <end position="930"/>
    </location>
</feature>
<feature type="compositionally biased region" description="Basic and acidic residues" evidence="1">
    <location>
        <begin position="687"/>
        <end position="697"/>
    </location>
</feature>
<evidence type="ECO:0000259" key="4">
    <source>
        <dbReference type="Pfam" id="PF25863"/>
    </source>
</evidence>
<evidence type="ECO:0000259" key="2">
    <source>
        <dbReference type="Pfam" id="PF25861"/>
    </source>
</evidence>
<dbReference type="InterPro" id="IPR047992">
    <property type="entry name" value="BREX_PglZ"/>
</dbReference>
<name>A0A2A3YLQ7_9MICO</name>
<protein>
    <submittedName>
        <fullName evidence="5">Uncharacterized protein</fullName>
    </submittedName>
</protein>
<dbReference type="NCBIfam" id="NF033446">
    <property type="entry name" value="BREX_PglZ_2"/>
    <property type="match status" value="1"/>
</dbReference>
<evidence type="ECO:0000259" key="3">
    <source>
        <dbReference type="Pfam" id="PF25862"/>
    </source>
</evidence>
<dbReference type="InterPro" id="IPR058880">
    <property type="entry name" value="PglZ_N"/>
</dbReference>
<organism evidence="5 6">
    <name type="scientific">Brachybacterium alimentarium</name>
    <dbReference type="NCBI Taxonomy" id="47845"/>
    <lineage>
        <taxon>Bacteria</taxon>
        <taxon>Bacillati</taxon>
        <taxon>Actinomycetota</taxon>
        <taxon>Actinomycetes</taxon>
        <taxon>Micrococcales</taxon>
        <taxon>Dermabacteraceae</taxon>
        <taxon>Brachybacterium</taxon>
    </lineage>
</organism>